<reference evidence="4 5" key="1">
    <citation type="submission" date="2014-11" db="EMBL/GenBank/DDBJ databases">
        <title>Mycobacterium setense Manresensis Genome.</title>
        <authorList>
            <person name="Rech G."/>
            <person name="Sumoy L."/>
        </authorList>
    </citation>
    <scope>NUCLEOTIDE SEQUENCE [LARGE SCALE GENOMIC DNA]</scope>
    <source>
        <strain evidence="4 5">Manresensis</strain>
    </source>
</reference>
<dbReference type="InterPro" id="IPR001647">
    <property type="entry name" value="HTH_TetR"/>
</dbReference>
<dbReference type="SUPFAM" id="SSF46689">
    <property type="entry name" value="Homeodomain-like"/>
    <property type="match status" value="1"/>
</dbReference>
<comment type="caution">
    <text evidence="4">The sequence shown here is derived from an EMBL/GenBank/DDBJ whole genome shotgun (WGS) entry which is preliminary data.</text>
</comment>
<keyword evidence="1 2" id="KW-0238">DNA-binding</keyword>
<name>A0ABR4YMH3_9MYCO</name>
<sequence length="206" mass="22501">MGSSRPRNAAGTREAILQSAIRHFALSGYDGVGVREIARDAGVTAMLVNRYFGSKEQLFAEAVETSFAPPTIVAEQPDALARDAATALVERSDPDADPLEPFLIMLRSVSNPAAVNIVRDAIARHVGQRLARQLPEPGRQLRTDAMLSVMSGVLLMRRVMRSPGLTDCDTDQLTDLFERLFATIIDADVAETRPAQRASIRSRKRS</sequence>
<accession>A0ABR4YMH3</accession>
<dbReference type="InterPro" id="IPR009057">
    <property type="entry name" value="Homeodomain-like_sf"/>
</dbReference>
<evidence type="ECO:0000256" key="2">
    <source>
        <dbReference type="PROSITE-ProRule" id="PRU00335"/>
    </source>
</evidence>
<dbReference type="PANTHER" id="PTHR30055">
    <property type="entry name" value="HTH-TYPE TRANSCRIPTIONAL REGULATOR RUTR"/>
    <property type="match status" value="1"/>
</dbReference>
<dbReference type="Proteomes" id="UP000031004">
    <property type="component" value="Unassembled WGS sequence"/>
</dbReference>
<dbReference type="InterPro" id="IPR041678">
    <property type="entry name" value="TetR_C_16"/>
</dbReference>
<dbReference type="InterPro" id="IPR036271">
    <property type="entry name" value="Tet_transcr_reg_TetR-rel_C_sf"/>
</dbReference>
<dbReference type="PANTHER" id="PTHR30055:SF235">
    <property type="entry name" value="TRANSCRIPTIONAL REGULATORY PROTEIN"/>
    <property type="match status" value="1"/>
</dbReference>
<dbReference type="Pfam" id="PF00440">
    <property type="entry name" value="TetR_N"/>
    <property type="match status" value="1"/>
</dbReference>
<dbReference type="Gene3D" id="1.10.357.10">
    <property type="entry name" value="Tetracycline Repressor, domain 2"/>
    <property type="match status" value="1"/>
</dbReference>
<feature type="DNA-binding region" description="H-T-H motif" evidence="2">
    <location>
        <begin position="33"/>
        <end position="52"/>
    </location>
</feature>
<dbReference type="EMBL" id="JTLZ01000012">
    <property type="protein sequence ID" value="KHO19968.1"/>
    <property type="molecule type" value="Genomic_DNA"/>
</dbReference>
<dbReference type="PROSITE" id="PS50977">
    <property type="entry name" value="HTH_TETR_2"/>
    <property type="match status" value="1"/>
</dbReference>
<evidence type="ECO:0000259" key="3">
    <source>
        <dbReference type="PROSITE" id="PS50977"/>
    </source>
</evidence>
<evidence type="ECO:0000313" key="4">
    <source>
        <dbReference type="EMBL" id="KHO19968.1"/>
    </source>
</evidence>
<dbReference type="PRINTS" id="PR00455">
    <property type="entry name" value="HTHTETR"/>
</dbReference>
<evidence type="ECO:0000256" key="1">
    <source>
        <dbReference type="ARBA" id="ARBA00023125"/>
    </source>
</evidence>
<evidence type="ECO:0000313" key="5">
    <source>
        <dbReference type="Proteomes" id="UP000031004"/>
    </source>
</evidence>
<protein>
    <submittedName>
        <fullName evidence="4">TetR family transcriptional regulator</fullName>
    </submittedName>
</protein>
<dbReference type="SUPFAM" id="SSF48498">
    <property type="entry name" value="Tetracyclin repressor-like, C-terminal domain"/>
    <property type="match status" value="1"/>
</dbReference>
<proteinExistence type="predicted"/>
<dbReference type="Pfam" id="PF17920">
    <property type="entry name" value="TetR_C_16"/>
    <property type="match status" value="1"/>
</dbReference>
<keyword evidence="5" id="KW-1185">Reference proteome</keyword>
<dbReference type="RefSeq" id="WP_039326043.1">
    <property type="nucleotide sequence ID" value="NZ_JTLZ01000012.1"/>
</dbReference>
<feature type="domain" description="HTH tetR-type" evidence="3">
    <location>
        <begin position="10"/>
        <end position="70"/>
    </location>
</feature>
<dbReference type="InterPro" id="IPR050109">
    <property type="entry name" value="HTH-type_TetR-like_transc_reg"/>
</dbReference>
<gene>
    <name evidence="4" type="ORF">QQ44_25435</name>
</gene>
<organism evidence="4 5">
    <name type="scientific">Mycolicibacterium setense</name>
    <dbReference type="NCBI Taxonomy" id="431269"/>
    <lineage>
        <taxon>Bacteria</taxon>
        <taxon>Bacillati</taxon>
        <taxon>Actinomycetota</taxon>
        <taxon>Actinomycetes</taxon>
        <taxon>Mycobacteriales</taxon>
        <taxon>Mycobacteriaceae</taxon>
        <taxon>Mycolicibacterium</taxon>
    </lineage>
</organism>